<dbReference type="Pfam" id="PF09587">
    <property type="entry name" value="PGA_cap"/>
    <property type="match status" value="1"/>
</dbReference>
<dbReference type="AlphaFoldDB" id="A0A382CT29"/>
<gene>
    <name evidence="3" type="ORF">METZ01_LOCUS181903</name>
</gene>
<comment type="similarity">
    <text evidence="1">Belongs to the CapA family.</text>
</comment>
<feature type="domain" description="Capsule synthesis protein CapA" evidence="2">
    <location>
        <begin position="34"/>
        <end position="340"/>
    </location>
</feature>
<accession>A0A382CT29</accession>
<evidence type="ECO:0000313" key="3">
    <source>
        <dbReference type="EMBL" id="SVB29049.1"/>
    </source>
</evidence>
<proteinExistence type="inferred from homology"/>
<name>A0A382CT29_9ZZZZ</name>
<organism evidence="3">
    <name type="scientific">marine metagenome</name>
    <dbReference type="NCBI Taxonomy" id="408172"/>
    <lineage>
        <taxon>unclassified sequences</taxon>
        <taxon>metagenomes</taxon>
        <taxon>ecological metagenomes</taxon>
    </lineage>
</organism>
<dbReference type="PANTHER" id="PTHR33393:SF13">
    <property type="entry name" value="PGA BIOSYNTHESIS PROTEIN CAPA"/>
    <property type="match status" value="1"/>
</dbReference>
<evidence type="ECO:0000259" key="2">
    <source>
        <dbReference type="SMART" id="SM00854"/>
    </source>
</evidence>
<dbReference type="InterPro" id="IPR029052">
    <property type="entry name" value="Metallo-depent_PP-like"/>
</dbReference>
<dbReference type="InterPro" id="IPR052169">
    <property type="entry name" value="CW_Biosynth-Accessory"/>
</dbReference>
<dbReference type="SMART" id="SM00854">
    <property type="entry name" value="PGA_cap"/>
    <property type="match status" value="1"/>
</dbReference>
<dbReference type="InterPro" id="IPR019079">
    <property type="entry name" value="Capsule_synth_CapA"/>
</dbReference>
<evidence type="ECO:0000256" key="1">
    <source>
        <dbReference type="ARBA" id="ARBA00005662"/>
    </source>
</evidence>
<protein>
    <recommendedName>
        <fullName evidence="2">Capsule synthesis protein CapA domain-containing protein</fullName>
    </recommendedName>
</protein>
<dbReference type="CDD" id="cd07381">
    <property type="entry name" value="MPP_CapA"/>
    <property type="match status" value="1"/>
</dbReference>
<dbReference type="EMBL" id="UINC01035902">
    <property type="protein sequence ID" value="SVB29049.1"/>
    <property type="molecule type" value="Genomic_DNA"/>
</dbReference>
<reference evidence="3" key="1">
    <citation type="submission" date="2018-05" db="EMBL/GenBank/DDBJ databases">
        <authorList>
            <person name="Lanie J.A."/>
            <person name="Ng W.-L."/>
            <person name="Kazmierczak K.M."/>
            <person name="Andrzejewski T.M."/>
            <person name="Davidsen T.M."/>
            <person name="Wayne K.J."/>
            <person name="Tettelin H."/>
            <person name="Glass J.I."/>
            <person name="Rusch D."/>
            <person name="Podicherti R."/>
            <person name="Tsui H.-C.T."/>
            <person name="Winkler M.E."/>
        </authorList>
    </citation>
    <scope>NUCLEOTIDE SEQUENCE</scope>
</reference>
<sequence>MCRTFVLGLAATVFLSPVVSAQSRSPVGPNTRWTLSAVGDVIMNRRLEQFDHPGDSGFHEMANIIRATDAAFMNLEQSVFRLAEFDGWPAAENGGNYEVGSPETLKDLVSMGFNLFNRANNHTTDYGVEGMQLTNRLMDEWGLIHSGSGDNLGWASRPGYLETPKGRIALIGMASTHTPMSRAGAVGPTVQGRPGLNALRLSTRNEGSPATMDALRTVARAQGLNVSDNPNASVRIFGTTVSPGDQDRSVVSLNDVDRERVLHEVRNATDQGDYVVVNSHSHEPGNGSVLPPDWMVEFSHQIIDAGANTMVIHGPHQLRGIEIYEGRPIFYSLANFIFQNETIDPMPADQRTRYGLPLNDLASEIYDRRFRVDEDGNPTTGFPTGSEWYESVVAVAEFEGDEVIEIRLYPIELGWKAPRSQRGTPRIAPEALGQKIIEHLAELSAPFGTRIDYEDGIGVWRR</sequence>
<dbReference type="SUPFAM" id="SSF56300">
    <property type="entry name" value="Metallo-dependent phosphatases"/>
    <property type="match status" value="1"/>
</dbReference>
<dbReference type="PANTHER" id="PTHR33393">
    <property type="entry name" value="POLYGLUTAMINE SYNTHESIS ACCESSORY PROTEIN RV0574C-RELATED"/>
    <property type="match status" value="1"/>
</dbReference>